<accession>A0A841RKH1</accession>
<dbReference type="InterPro" id="IPR003754">
    <property type="entry name" value="4pyrrol_synth_uPrphyn_synth"/>
</dbReference>
<keyword evidence="4 9" id="KW-0456">Lyase</keyword>
<evidence type="ECO:0000256" key="8">
    <source>
        <dbReference type="ARBA" id="ARBA00048617"/>
    </source>
</evidence>
<dbReference type="CDD" id="cd06578">
    <property type="entry name" value="HemD"/>
    <property type="match status" value="1"/>
</dbReference>
<comment type="catalytic activity">
    <reaction evidence="8 9">
        <text>hydroxymethylbilane = uroporphyrinogen III + H2O</text>
        <dbReference type="Rhea" id="RHEA:18965"/>
        <dbReference type="ChEBI" id="CHEBI:15377"/>
        <dbReference type="ChEBI" id="CHEBI:57308"/>
        <dbReference type="ChEBI" id="CHEBI:57845"/>
        <dbReference type="EC" id="4.2.1.75"/>
    </reaction>
</comment>
<dbReference type="UniPathway" id="UPA00251">
    <property type="reaction ID" value="UER00320"/>
</dbReference>
<evidence type="ECO:0000256" key="3">
    <source>
        <dbReference type="ARBA" id="ARBA00013109"/>
    </source>
</evidence>
<gene>
    <name evidence="11" type="ORF">GGQ92_000743</name>
</gene>
<dbReference type="InterPro" id="IPR036108">
    <property type="entry name" value="4pyrrol_syn_uPrphyn_synt_sf"/>
</dbReference>
<evidence type="ECO:0000256" key="1">
    <source>
        <dbReference type="ARBA" id="ARBA00004772"/>
    </source>
</evidence>
<dbReference type="AlphaFoldDB" id="A0A841RKH1"/>
<evidence type="ECO:0000313" key="12">
    <source>
        <dbReference type="Proteomes" id="UP000572212"/>
    </source>
</evidence>
<evidence type="ECO:0000256" key="5">
    <source>
        <dbReference type="ARBA" id="ARBA00023244"/>
    </source>
</evidence>
<dbReference type="EC" id="4.2.1.75" evidence="3 9"/>
<organism evidence="11 12">
    <name type="scientific">Gracilibacillus halotolerans</name>
    <dbReference type="NCBI Taxonomy" id="74386"/>
    <lineage>
        <taxon>Bacteria</taxon>
        <taxon>Bacillati</taxon>
        <taxon>Bacillota</taxon>
        <taxon>Bacilli</taxon>
        <taxon>Bacillales</taxon>
        <taxon>Bacillaceae</taxon>
        <taxon>Gracilibacillus</taxon>
    </lineage>
</organism>
<comment type="pathway">
    <text evidence="1 9">Porphyrin-containing compound metabolism; protoporphyrin-IX biosynthesis; coproporphyrinogen-III from 5-aminolevulinate: step 3/4.</text>
</comment>
<keyword evidence="12" id="KW-1185">Reference proteome</keyword>
<dbReference type="GO" id="GO:0006782">
    <property type="term" value="P:protoporphyrinogen IX biosynthetic process"/>
    <property type="evidence" value="ECO:0007669"/>
    <property type="project" value="UniProtKB-UniRule"/>
</dbReference>
<name>A0A841RKH1_9BACI</name>
<keyword evidence="5 9" id="KW-0627">Porphyrin biosynthesis</keyword>
<dbReference type="EMBL" id="JACHON010000001">
    <property type="protein sequence ID" value="MBB6511976.1"/>
    <property type="molecule type" value="Genomic_DNA"/>
</dbReference>
<evidence type="ECO:0000259" key="10">
    <source>
        <dbReference type="Pfam" id="PF02602"/>
    </source>
</evidence>
<comment type="similarity">
    <text evidence="2 9">Belongs to the uroporphyrinogen-III synthase family.</text>
</comment>
<comment type="caution">
    <text evidence="11">The sequence shown here is derived from an EMBL/GenBank/DDBJ whole genome shotgun (WGS) entry which is preliminary data.</text>
</comment>
<dbReference type="RefSeq" id="WP_184244666.1">
    <property type="nucleotide sequence ID" value="NZ_BAAACU010000022.1"/>
</dbReference>
<dbReference type="Pfam" id="PF02602">
    <property type="entry name" value="HEM4"/>
    <property type="match status" value="1"/>
</dbReference>
<comment type="function">
    <text evidence="6 9">Catalyzes cyclization of the linear tetrapyrrole, hydroxymethylbilane, to the macrocyclic uroporphyrinogen III.</text>
</comment>
<evidence type="ECO:0000256" key="7">
    <source>
        <dbReference type="ARBA" id="ARBA00040167"/>
    </source>
</evidence>
<dbReference type="PANTHER" id="PTHR38042:SF1">
    <property type="entry name" value="UROPORPHYRINOGEN-III SYNTHASE, CHLOROPLASTIC"/>
    <property type="match status" value="1"/>
</dbReference>
<feature type="domain" description="Tetrapyrrole biosynthesis uroporphyrinogen III synthase" evidence="10">
    <location>
        <begin position="21"/>
        <end position="245"/>
    </location>
</feature>
<dbReference type="PANTHER" id="PTHR38042">
    <property type="entry name" value="UROPORPHYRINOGEN-III SYNTHASE, CHLOROPLASTIC"/>
    <property type="match status" value="1"/>
</dbReference>
<sequence>MSSPLAGKKLLVTREQNQAEELKELLIKYEALPIVTPLLKFASIPIEEVSTTLEEINKYDWIFFTSANTVHFFQKLNEGRSLALPKKIAAVGEKTAKALEHYGYKTDFIPSRYNGETLVKEFHAKYGKESVAYLCGEKARPEIPTLFQEYGIHFEKIILYRTIMNRDIQHELVKIMQNEKMDGLLFTSPSTVEAFCELLPTDLLTVVKSNQLTVAIGTTTAASLEYHNFQQVVYPEKFTIDAMVQELERYLLMKNG</sequence>
<reference evidence="11 12" key="1">
    <citation type="submission" date="2020-08" db="EMBL/GenBank/DDBJ databases">
        <title>Genomic Encyclopedia of Type Strains, Phase IV (KMG-IV): sequencing the most valuable type-strain genomes for metagenomic binning, comparative biology and taxonomic classification.</title>
        <authorList>
            <person name="Goeker M."/>
        </authorList>
    </citation>
    <scope>NUCLEOTIDE SEQUENCE [LARGE SCALE GENOMIC DNA]</scope>
    <source>
        <strain evidence="11 12">DSM 11805</strain>
    </source>
</reference>
<dbReference type="GO" id="GO:0006780">
    <property type="term" value="P:uroporphyrinogen III biosynthetic process"/>
    <property type="evidence" value="ECO:0007669"/>
    <property type="project" value="UniProtKB-UniRule"/>
</dbReference>
<evidence type="ECO:0000256" key="2">
    <source>
        <dbReference type="ARBA" id="ARBA00008133"/>
    </source>
</evidence>
<dbReference type="InterPro" id="IPR039793">
    <property type="entry name" value="UROS/Hem4"/>
</dbReference>
<evidence type="ECO:0000256" key="4">
    <source>
        <dbReference type="ARBA" id="ARBA00023239"/>
    </source>
</evidence>
<protein>
    <recommendedName>
        <fullName evidence="7 9">Uroporphyrinogen-III synthase</fullName>
        <ecNumber evidence="3 9">4.2.1.75</ecNumber>
    </recommendedName>
</protein>
<evidence type="ECO:0000313" key="11">
    <source>
        <dbReference type="EMBL" id="MBB6511976.1"/>
    </source>
</evidence>
<proteinExistence type="inferred from homology"/>
<evidence type="ECO:0000256" key="6">
    <source>
        <dbReference type="ARBA" id="ARBA00037589"/>
    </source>
</evidence>
<dbReference type="SUPFAM" id="SSF69618">
    <property type="entry name" value="HemD-like"/>
    <property type="match status" value="1"/>
</dbReference>
<dbReference type="Proteomes" id="UP000572212">
    <property type="component" value="Unassembled WGS sequence"/>
</dbReference>
<dbReference type="GO" id="GO:0004852">
    <property type="term" value="F:uroporphyrinogen-III synthase activity"/>
    <property type="evidence" value="ECO:0007669"/>
    <property type="project" value="UniProtKB-UniRule"/>
</dbReference>
<evidence type="ECO:0000256" key="9">
    <source>
        <dbReference type="RuleBase" id="RU366031"/>
    </source>
</evidence>
<dbReference type="Gene3D" id="3.40.50.10090">
    <property type="match status" value="2"/>
</dbReference>